<dbReference type="Gene3D" id="3.50.50.60">
    <property type="entry name" value="FAD/NAD(P)-binding domain"/>
    <property type="match status" value="1"/>
</dbReference>
<dbReference type="InterPro" id="IPR036188">
    <property type="entry name" value="FAD/NAD-bd_sf"/>
</dbReference>
<dbReference type="STRING" id="39966.A0A369JZ54"/>
<dbReference type="GO" id="GO:0009063">
    <property type="term" value="P:amino acid catabolic process"/>
    <property type="evidence" value="ECO:0007669"/>
    <property type="project" value="TreeGrafter"/>
</dbReference>
<dbReference type="SUPFAM" id="SSF54373">
    <property type="entry name" value="FAD-linked reductases, C-terminal domain"/>
    <property type="match status" value="1"/>
</dbReference>
<evidence type="ECO:0000313" key="2">
    <source>
        <dbReference type="EMBL" id="RDB24913.1"/>
    </source>
</evidence>
<dbReference type="EMBL" id="LUEZ02000041">
    <property type="protein sequence ID" value="RDB24913.1"/>
    <property type="molecule type" value="Genomic_DNA"/>
</dbReference>
<accession>A0A369JZ54</accession>
<name>A0A369JZ54_HYPMA</name>
<dbReference type="AlphaFoldDB" id="A0A369JZ54"/>
<proteinExistence type="predicted"/>
<comment type="caution">
    <text evidence="2">The sequence shown here is derived from an EMBL/GenBank/DDBJ whole genome shotgun (WGS) entry which is preliminary data.</text>
</comment>
<evidence type="ECO:0000259" key="1">
    <source>
        <dbReference type="Pfam" id="PF01593"/>
    </source>
</evidence>
<dbReference type="Gene3D" id="1.10.10.1620">
    <property type="match status" value="1"/>
</dbReference>
<dbReference type="SUPFAM" id="SSF51905">
    <property type="entry name" value="FAD/NAD(P)-binding domain"/>
    <property type="match status" value="1"/>
</dbReference>
<sequence>MAPLESEIFAPIANGKRFLNHEASIRDFAAHSVVYQAIKVAIGLAPSSPHGPGPVVDPRFPPVLPPHISKGLGIVTKSPGPIGIIGAGAAGLYTAMILQSLGIEYEILEANDRIGGRLFTHRFNGEAGYTAPVGSPGRYDYFDVGAMRFPRIPFMTRVFDLFETLGIDKLLVEYHLSADNNLEYFNTMPPLNSTVTSVQAMDDYFRVSVPNGGTVPTDFIQQPVSFWTGQVYKHYKDLFAELDNEELTQVERLQIFQEAWKELITQDHHSTRSFMRAGLNGVQPYPGPVIEWLEMFDSATGLYDQAFVESVMDSLDFDWPYPAVSIPPKGESETQWFCIDGGSDHIAHEMARQLKHQPQINRRVTKIAEGPNGDIEVTVADEVRPRRYSQVISTVPLGCLAAIDIDGCNLLYSQKQAIRALKYDASTKIGIKFENRWWQDSAIMGEATIRGGTSSTDVPPRVCVYPSYGLDCEGAPGILLASYTWAQDALRVGSIVQSSAVGKSSSPLADDLLLELTLNNLSKMHDIPREKFGPVLDYYAHSFYHDEHARGAFALFGPGQFGHPGDQYSLFASIKAPAANGKFHIAGEATSVHHAWVLGSLNSAWRAVYNALIGQPVLQAQLIKQWGIPDEENEFYLHALSELALARYL</sequence>
<dbReference type="InParanoid" id="A0A369JZ54"/>
<dbReference type="Proteomes" id="UP000076154">
    <property type="component" value="Unassembled WGS sequence"/>
</dbReference>
<reference evidence="2" key="1">
    <citation type="submission" date="2018-04" db="EMBL/GenBank/DDBJ databases">
        <title>Whole genome sequencing of Hypsizygus marmoreus.</title>
        <authorList>
            <person name="Choi I.-G."/>
            <person name="Min B."/>
            <person name="Kim J.-G."/>
            <person name="Kim S."/>
            <person name="Oh Y.-L."/>
            <person name="Kong W.-S."/>
            <person name="Park H."/>
            <person name="Jeong J."/>
            <person name="Song E.-S."/>
        </authorList>
    </citation>
    <scope>NUCLEOTIDE SEQUENCE [LARGE SCALE GENOMIC DNA]</scope>
    <source>
        <strain evidence="2">51987-8</strain>
    </source>
</reference>
<organism evidence="2 3">
    <name type="scientific">Hypsizygus marmoreus</name>
    <name type="common">White beech mushroom</name>
    <name type="synonym">Agaricus marmoreus</name>
    <dbReference type="NCBI Taxonomy" id="39966"/>
    <lineage>
        <taxon>Eukaryota</taxon>
        <taxon>Fungi</taxon>
        <taxon>Dikarya</taxon>
        <taxon>Basidiomycota</taxon>
        <taxon>Agaricomycotina</taxon>
        <taxon>Agaricomycetes</taxon>
        <taxon>Agaricomycetidae</taxon>
        <taxon>Agaricales</taxon>
        <taxon>Tricholomatineae</taxon>
        <taxon>Lyophyllaceae</taxon>
        <taxon>Hypsizygus</taxon>
    </lineage>
</organism>
<dbReference type="InterPro" id="IPR002937">
    <property type="entry name" value="Amino_oxidase"/>
</dbReference>
<dbReference type="Pfam" id="PF01593">
    <property type="entry name" value="Amino_oxidase"/>
    <property type="match status" value="1"/>
</dbReference>
<dbReference type="PANTHER" id="PTHR10742">
    <property type="entry name" value="FLAVIN MONOAMINE OXIDASE"/>
    <property type="match status" value="1"/>
</dbReference>
<feature type="domain" description="Amine oxidase" evidence="1">
    <location>
        <begin position="90"/>
        <end position="609"/>
    </location>
</feature>
<dbReference type="GO" id="GO:0001716">
    <property type="term" value="F:L-amino-acid oxidase activity"/>
    <property type="evidence" value="ECO:0007669"/>
    <property type="project" value="TreeGrafter"/>
</dbReference>
<dbReference type="OrthoDB" id="7777654at2759"/>
<evidence type="ECO:0000313" key="3">
    <source>
        <dbReference type="Proteomes" id="UP000076154"/>
    </source>
</evidence>
<gene>
    <name evidence="2" type="ORF">Hypma_008040</name>
</gene>
<dbReference type="Gene3D" id="3.90.660.10">
    <property type="match status" value="1"/>
</dbReference>
<dbReference type="PANTHER" id="PTHR10742:SF342">
    <property type="entry name" value="AMINE OXIDASE"/>
    <property type="match status" value="1"/>
</dbReference>
<protein>
    <recommendedName>
        <fullName evidence="1">Amine oxidase domain-containing protein</fullName>
    </recommendedName>
</protein>
<keyword evidence="3" id="KW-1185">Reference proteome</keyword>
<dbReference type="InterPro" id="IPR050281">
    <property type="entry name" value="Flavin_monoamine_oxidase"/>
</dbReference>